<evidence type="ECO:0000256" key="8">
    <source>
        <dbReference type="ARBA" id="ARBA00023034"/>
    </source>
</evidence>
<evidence type="ECO:0000313" key="12">
    <source>
        <dbReference type="Proteomes" id="UP000237347"/>
    </source>
</evidence>
<feature type="transmembrane region" description="Helical" evidence="10">
    <location>
        <begin position="342"/>
        <end position="366"/>
    </location>
</feature>
<dbReference type="Proteomes" id="UP000237347">
    <property type="component" value="Unassembled WGS sequence"/>
</dbReference>
<dbReference type="GO" id="GO:0010008">
    <property type="term" value="C:endosome membrane"/>
    <property type="evidence" value="ECO:0007669"/>
    <property type="project" value="UniProtKB-SubCell"/>
</dbReference>
<feature type="transmembrane region" description="Helical" evidence="10">
    <location>
        <begin position="103"/>
        <end position="127"/>
    </location>
</feature>
<accession>A0AAW0LD54</accession>
<organism evidence="11 12">
    <name type="scientific">Quercus suber</name>
    <name type="common">Cork oak</name>
    <dbReference type="NCBI Taxonomy" id="58331"/>
    <lineage>
        <taxon>Eukaryota</taxon>
        <taxon>Viridiplantae</taxon>
        <taxon>Streptophyta</taxon>
        <taxon>Embryophyta</taxon>
        <taxon>Tracheophyta</taxon>
        <taxon>Spermatophyta</taxon>
        <taxon>Magnoliopsida</taxon>
        <taxon>eudicotyledons</taxon>
        <taxon>Gunneridae</taxon>
        <taxon>Pentapetalae</taxon>
        <taxon>rosids</taxon>
        <taxon>fabids</taxon>
        <taxon>Fagales</taxon>
        <taxon>Fagaceae</taxon>
        <taxon>Quercus</taxon>
    </lineage>
</organism>
<evidence type="ECO:0000256" key="4">
    <source>
        <dbReference type="ARBA" id="ARBA00022692"/>
    </source>
</evidence>
<dbReference type="Pfam" id="PF02990">
    <property type="entry name" value="EMP70"/>
    <property type="match status" value="3"/>
</dbReference>
<comment type="subcellular location">
    <subcellularLocation>
        <location evidence="1">Endosome membrane</location>
        <topology evidence="1">Multi-pass membrane protein</topology>
    </subcellularLocation>
    <subcellularLocation>
        <location evidence="2">Golgi apparatus membrane</location>
        <topology evidence="2">Multi-pass membrane protein</topology>
    </subcellularLocation>
</comment>
<dbReference type="PANTHER" id="PTHR10766">
    <property type="entry name" value="TRANSMEMBRANE 9 SUPERFAMILY PROTEIN"/>
    <property type="match status" value="1"/>
</dbReference>
<feature type="transmembrane region" description="Helical" evidence="10">
    <location>
        <begin position="173"/>
        <end position="196"/>
    </location>
</feature>
<evidence type="ECO:0000256" key="9">
    <source>
        <dbReference type="ARBA" id="ARBA00023136"/>
    </source>
</evidence>
<dbReference type="PANTHER" id="PTHR10766:SF14">
    <property type="entry name" value="TRANSMEMBRANE 9 SUPERFAMILY MEMBER 2"/>
    <property type="match status" value="1"/>
</dbReference>
<gene>
    <name evidence="11" type="primary">TMN3_2</name>
    <name evidence="11" type="ORF">CFP56_004450</name>
</gene>
<comment type="similarity">
    <text evidence="3 10">Belongs to the nonaspanin (TM9SF) (TC 9.A.2) family.</text>
</comment>
<dbReference type="EMBL" id="PKMF04000123">
    <property type="protein sequence ID" value="KAK7848726.1"/>
    <property type="molecule type" value="Genomic_DNA"/>
</dbReference>
<keyword evidence="4 10" id="KW-0812">Transmembrane</keyword>
<keyword evidence="7 10" id="KW-1133">Transmembrane helix</keyword>
<keyword evidence="8" id="KW-0333">Golgi apparatus</keyword>
<protein>
    <recommendedName>
        <fullName evidence="10">Transmembrane 9 superfamily member</fullName>
    </recommendedName>
</protein>
<feature type="transmembrane region" description="Helical" evidence="10">
    <location>
        <begin position="311"/>
        <end position="336"/>
    </location>
</feature>
<evidence type="ECO:0000256" key="1">
    <source>
        <dbReference type="ARBA" id="ARBA00004337"/>
    </source>
</evidence>
<feature type="transmembrane region" description="Helical" evidence="10">
    <location>
        <begin position="232"/>
        <end position="256"/>
    </location>
</feature>
<dbReference type="AlphaFoldDB" id="A0AAW0LD54"/>
<dbReference type="GO" id="GO:0000139">
    <property type="term" value="C:Golgi membrane"/>
    <property type="evidence" value="ECO:0007669"/>
    <property type="project" value="UniProtKB-SubCell"/>
</dbReference>
<feature type="transmembrane region" description="Helical" evidence="10">
    <location>
        <begin position="56"/>
        <end position="74"/>
    </location>
</feature>
<evidence type="ECO:0000256" key="5">
    <source>
        <dbReference type="ARBA" id="ARBA00022729"/>
    </source>
</evidence>
<evidence type="ECO:0000256" key="3">
    <source>
        <dbReference type="ARBA" id="ARBA00005227"/>
    </source>
</evidence>
<dbReference type="InterPro" id="IPR004240">
    <property type="entry name" value="EMP70"/>
</dbReference>
<evidence type="ECO:0000256" key="2">
    <source>
        <dbReference type="ARBA" id="ARBA00004653"/>
    </source>
</evidence>
<feature type="transmembrane region" description="Helical" evidence="10">
    <location>
        <begin position="203"/>
        <end position="226"/>
    </location>
</feature>
<evidence type="ECO:0000256" key="6">
    <source>
        <dbReference type="ARBA" id="ARBA00022753"/>
    </source>
</evidence>
<keyword evidence="12" id="KW-1185">Reference proteome</keyword>
<proteinExistence type="inferred from homology"/>
<keyword evidence="9 10" id="KW-0472">Membrane</keyword>
<feature type="transmembrane region" description="Helical" evidence="10">
    <location>
        <begin position="139"/>
        <end position="161"/>
    </location>
</feature>
<keyword evidence="6" id="KW-0967">Endosome</keyword>
<reference evidence="11 12" key="1">
    <citation type="journal article" date="2018" name="Sci. Data">
        <title>The draft genome sequence of cork oak.</title>
        <authorList>
            <person name="Ramos A.M."/>
            <person name="Usie A."/>
            <person name="Barbosa P."/>
            <person name="Barros P.M."/>
            <person name="Capote T."/>
            <person name="Chaves I."/>
            <person name="Simoes F."/>
            <person name="Abreu I."/>
            <person name="Carrasquinho I."/>
            <person name="Faro C."/>
            <person name="Guimaraes J.B."/>
            <person name="Mendonca D."/>
            <person name="Nobrega F."/>
            <person name="Rodrigues L."/>
            <person name="Saibo N.J.M."/>
            <person name="Varela M.C."/>
            <person name="Egas C."/>
            <person name="Matos J."/>
            <person name="Miguel C.M."/>
            <person name="Oliveira M.M."/>
            <person name="Ricardo C.P."/>
            <person name="Goncalves S."/>
        </authorList>
    </citation>
    <scope>NUCLEOTIDE SEQUENCE [LARGE SCALE GENOMIC DNA]</scope>
    <source>
        <strain evidence="12">cv. HL8</strain>
    </source>
</reference>
<evidence type="ECO:0000256" key="10">
    <source>
        <dbReference type="RuleBase" id="RU363079"/>
    </source>
</evidence>
<sequence length="416" mass="47324">MDGWTCLRTGDYLWTSVNDVIWKETDTILEERMSIYLPYFSSVDHLHIRRNSAGNTFVMILVLTGGLVTFYMRVLKKNFMEHTYDEVLADNQEEKGWNLLQSLVLALSCLLSNTELILILGLVGIFYQYDRGKLLTALVARNLLLTGCLSYGPLLFTFGLLNMVAISYKVTAALPFGTILLIVVLWMFVAFPLFILGKTARNLLLTGCLSYGPLLFTFGLLNMVAISYKVTAALPFGTILLIVVLWMFVAFPLFILGKTVGENWKVEFQAPCHTTKFPREIPPSRWYSTGVFYVELYHIIWGYKFYSINSIIVVVFIILLIVTALVTVALTYFQLAAEDHQWWWRSFLCGGSTGLYVFGYCIYYYYALINMSGLLQTSFCFGCMACICYSIFLMLGTVGFSCLFALCPSHLWVYQV</sequence>
<dbReference type="GO" id="GO:0072657">
    <property type="term" value="P:protein localization to membrane"/>
    <property type="evidence" value="ECO:0007669"/>
    <property type="project" value="TreeGrafter"/>
</dbReference>
<evidence type="ECO:0000256" key="7">
    <source>
        <dbReference type="ARBA" id="ARBA00022989"/>
    </source>
</evidence>
<name>A0AAW0LD54_QUESU</name>
<comment type="caution">
    <text evidence="11">The sequence shown here is derived from an EMBL/GenBank/DDBJ whole genome shotgun (WGS) entry which is preliminary data.</text>
</comment>
<feature type="transmembrane region" description="Helical" evidence="10">
    <location>
        <begin position="378"/>
        <end position="406"/>
    </location>
</feature>
<keyword evidence="5" id="KW-0732">Signal</keyword>
<evidence type="ECO:0000313" key="11">
    <source>
        <dbReference type="EMBL" id="KAK7848726.1"/>
    </source>
</evidence>